<dbReference type="AlphaFoldDB" id="A0AAV4SJY5"/>
<evidence type="ECO:0000256" key="1">
    <source>
        <dbReference type="SAM" id="MobiDB-lite"/>
    </source>
</evidence>
<keyword evidence="3" id="KW-1185">Reference proteome</keyword>
<reference evidence="2 3" key="1">
    <citation type="submission" date="2021-06" db="EMBL/GenBank/DDBJ databases">
        <title>Caerostris darwini draft genome.</title>
        <authorList>
            <person name="Kono N."/>
            <person name="Arakawa K."/>
        </authorList>
    </citation>
    <scope>NUCLEOTIDE SEQUENCE [LARGE SCALE GENOMIC DNA]</scope>
</reference>
<evidence type="ECO:0000313" key="3">
    <source>
        <dbReference type="Proteomes" id="UP001054837"/>
    </source>
</evidence>
<protein>
    <submittedName>
        <fullName evidence="2">Uncharacterized protein</fullName>
    </submittedName>
</protein>
<name>A0AAV4SJY5_9ARAC</name>
<gene>
    <name evidence="2" type="ORF">CDAR_411441</name>
</gene>
<dbReference type="EMBL" id="BPLQ01007740">
    <property type="protein sequence ID" value="GIY32058.1"/>
    <property type="molecule type" value="Genomic_DNA"/>
</dbReference>
<sequence>MRAPQKRREKKRGSWQEREKKRARPTLWKVARGIPRGGREGVHSWVDVPARSTCTRPGRSLFGLDPSQTTTRRNGFFSFSLSSLAQPHEECTRLKYLENGEWQQVDRQTIFRLHH</sequence>
<feature type="region of interest" description="Disordered" evidence="1">
    <location>
        <begin position="1"/>
        <end position="24"/>
    </location>
</feature>
<dbReference type="Proteomes" id="UP001054837">
    <property type="component" value="Unassembled WGS sequence"/>
</dbReference>
<organism evidence="2 3">
    <name type="scientific">Caerostris darwini</name>
    <dbReference type="NCBI Taxonomy" id="1538125"/>
    <lineage>
        <taxon>Eukaryota</taxon>
        <taxon>Metazoa</taxon>
        <taxon>Ecdysozoa</taxon>
        <taxon>Arthropoda</taxon>
        <taxon>Chelicerata</taxon>
        <taxon>Arachnida</taxon>
        <taxon>Araneae</taxon>
        <taxon>Araneomorphae</taxon>
        <taxon>Entelegynae</taxon>
        <taxon>Araneoidea</taxon>
        <taxon>Araneidae</taxon>
        <taxon>Caerostris</taxon>
    </lineage>
</organism>
<feature type="compositionally biased region" description="Basic residues" evidence="1">
    <location>
        <begin position="1"/>
        <end position="11"/>
    </location>
</feature>
<proteinExistence type="predicted"/>
<evidence type="ECO:0000313" key="2">
    <source>
        <dbReference type="EMBL" id="GIY32058.1"/>
    </source>
</evidence>
<comment type="caution">
    <text evidence="2">The sequence shown here is derived from an EMBL/GenBank/DDBJ whole genome shotgun (WGS) entry which is preliminary data.</text>
</comment>
<accession>A0AAV4SJY5</accession>